<feature type="compositionally biased region" description="Low complexity" evidence="4">
    <location>
        <begin position="305"/>
        <end position="317"/>
    </location>
</feature>
<feature type="compositionally biased region" description="Gly residues" evidence="4">
    <location>
        <begin position="134"/>
        <end position="151"/>
    </location>
</feature>
<dbReference type="InterPro" id="IPR027417">
    <property type="entry name" value="P-loop_NTPase"/>
</dbReference>
<feature type="region of interest" description="Disordered" evidence="4">
    <location>
        <begin position="1755"/>
        <end position="1792"/>
    </location>
</feature>
<keyword evidence="1 3" id="KW-0853">WD repeat</keyword>
<dbReference type="SMART" id="SM00320">
    <property type="entry name" value="WD40"/>
    <property type="match status" value="14"/>
</dbReference>
<proteinExistence type="predicted"/>
<dbReference type="SUPFAM" id="SSF50998">
    <property type="entry name" value="Quinoprotein alcohol dehydrogenase-like"/>
    <property type="match status" value="1"/>
</dbReference>
<name>A0A835VXZ3_CHLIN</name>
<dbReference type="OrthoDB" id="541653at2759"/>
<dbReference type="SUPFAM" id="SSF52540">
    <property type="entry name" value="P-loop containing nucleoside triphosphate hydrolases"/>
    <property type="match status" value="1"/>
</dbReference>
<dbReference type="Pfam" id="PF24883">
    <property type="entry name" value="NPHP3_N"/>
    <property type="match status" value="1"/>
</dbReference>
<feature type="compositionally biased region" description="Low complexity" evidence="4">
    <location>
        <begin position="330"/>
        <end position="346"/>
    </location>
</feature>
<feature type="domain" description="Nephrocystin 3-like N-terminal" evidence="6">
    <location>
        <begin position="1055"/>
        <end position="1182"/>
    </location>
</feature>
<feature type="repeat" description="WD" evidence="3">
    <location>
        <begin position="1547"/>
        <end position="1588"/>
    </location>
</feature>
<feature type="repeat" description="WD" evidence="3">
    <location>
        <begin position="1955"/>
        <end position="1984"/>
    </location>
</feature>
<dbReference type="SUPFAM" id="SSF50978">
    <property type="entry name" value="WD40 repeat-like"/>
    <property type="match status" value="1"/>
</dbReference>
<feature type="repeat" description="WD" evidence="3">
    <location>
        <begin position="1716"/>
        <end position="1757"/>
    </location>
</feature>
<evidence type="ECO:0000313" key="8">
    <source>
        <dbReference type="Proteomes" id="UP000650467"/>
    </source>
</evidence>
<dbReference type="InterPro" id="IPR001680">
    <property type="entry name" value="WD40_rpt"/>
</dbReference>
<keyword evidence="5" id="KW-0812">Transmembrane</keyword>
<dbReference type="InterPro" id="IPR011047">
    <property type="entry name" value="Quinoprotein_ADH-like_sf"/>
</dbReference>
<dbReference type="CDD" id="cd00200">
    <property type="entry name" value="WD40"/>
    <property type="match status" value="2"/>
</dbReference>
<feature type="region of interest" description="Disordered" evidence="4">
    <location>
        <begin position="639"/>
        <end position="676"/>
    </location>
</feature>
<dbReference type="InterPro" id="IPR050349">
    <property type="entry name" value="WD_LIS1/nudF_dynein_reg"/>
</dbReference>
<feature type="compositionally biased region" description="Low complexity" evidence="4">
    <location>
        <begin position="378"/>
        <end position="393"/>
    </location>
</feature>
<feature type="compositionally biased region" description="Polar residues" evidence="4">
    <location>
        <begin position="347"/>
        <end position="359"/>
    </location>
</feature>
<evidence type="ECO:0000259" key="6">
    <source>
        <dbReference type="Pfam" id="PF24883"/>
    </source>
</evidence>
<feature type="region of interest" description="Disordered" evidence="4">
    <location>
        <begin position="1"/>
        <end position="178"/>
    </location>
</feature>
<reference evidence="7" key="1">
    <citation type="journal article" date="2020" name="bioRxiv">
        <title>Comparative genomics of Chlamydomonas.</title>
        <authorList>
            <person name="Craig R.J."/>
            <person name="Hasan A.R."/>
            <person name="Ness R.W."/>
            <person name="Keightley P.D."/>
        </authorList>
    </citation>
    <scope>NUCLEOTIDE SEQUENCE</scope>
    <source>
        <strain evidence="7">SAG 7.73</strain>
    </source>
</reference>
<gene>
    <name evidence="7" type="ORF">HXX76_008494</name>
</gene>
<evidence type="ECO:0000256" key="3">
    <source>
        <dbReference type="PROSITE-ProRule" id="PRU00221"/>
    </source>
</evidence>
<dbReference type="PRINTS" id="PR00320">
    <property type="entry name" value="GPROTEINBRPT"/>
</dbReference>
<keyword evidence="2" id="KW-0677">Repeat</keyword>
<feature type="region of interest" description="Disordered" evidence="4">
    <location>
        <begin position="305"/>
        <end position="459"/>
    </location>
</feature>
<dbReference type="PROSITE" id="PS50082">
    <property type="entry name" value="WD_REPEATS_2"/>
    <property type="match status" value="9"/>
</dbReference>
<dbReference type="InterPro" id="IPR056884">
    <property type="entry name" value="NPHP3-like_N"/>
</dbReference>
<dbReference type="PROSITE" id="PS50294">
    <property type="entry name" value="WD_REPEATS_REGION"/>
    <property type="match status" value="7"/>
</dbReference>
<feature type="compositionally biased region" description="Gly residues" evidence="4">
    <location>
        <begin position="394"/>
        <end position="405"/>
    </location>
</feature>
<feature type="compositionally biased region" description="Gly residues" evidence="4">
    <location>
        <begin position="280"/>
        <end position="291"/>
    </location>
</feature>
<evidence type="ECO:0000256" key="4">
    <source>
        <dbReference type="SAM" id="MobiDB-lite"/>
    </source>
</evidence>
<feature type="repeat" description="WD" evidence="3">
    <location>
        <begin position="1847"/>
        <end position="1879"/>
    </location>
</feature>
<dbReference type="InterPro" id="IPR015943">
    <property type="entry name" value="WD40/YVTN_repeat-like_dom_sf"/>
</dbReference>
<keyword evidence="8" id="KW-1185">Reference proteome</keyword>
<feature type="transmembrane region" description="Helical" evidence="5">
    <location>
        <begin position="2253"/>
        <end position="2277"/>
    </location>
</feature>
<protein>
    <recommendedName>
        <fullName evidence="6">Nephrocystin 3-like N-terminal domain-containing protein</fullName>
    </recommendedName>
</protein>
<dbReference type="InterPro" id="IPR020472">
    <property type="entry name" value="WD40_PAC1"/>
</dbReference>
<dbReference type="EMBL" id="JAEHOC010000019">
    <property type="protein sequence ID" value="KAG2433437.1"/>
    <property type="molecule type" value="Genomic_DNA"/>
</dbReference>
<feature type="compositionally biased region" description="Low complexity" evidence="4">
    <location>
        <begin position="239"/>
        <end position="261"/>
    </location>
</feature>
<feature type="compositionally biased region" description="Low complexity" evidence="4">
    <location>
        <begin position="55"/>
        <end position="82"/>
    </location>
</feature>
<feature type="repeat" description="WD" evidence="3">
    <location>
        <begin position="1589"/>
        <end position="1620"/>
    </location>
</feature>
<feature type="compositionally biased region" description="Gly residues" evidence="4">
    <location>
        <begin position="92"/>
        <end position="114"/>
    </location>
</feature>
<feature type="region of interest" description="Disordered" evidence="4">
    <location>
        <begin position="212"/>
        <end position="291"/>
    </location>
</feature>
<evidence type="ECO:0000313" key="7">
    <source>
        <dbReference type="EMBL" id="KAG2433437.1"/>
    </source>
</evidence>
<feature type="compositionally biased region" description="Low complexity" evidence="4">
    <location>
        <begin position="650"/>
        <end position="674"/>
    </location>
</feature>
<dbReference type="Proteomes" id="UP000650467">
    <property type="component" value="Unassembled WGS sequence"/>
</dbReference>
<evidence type="ECO:0000256" key="5">
    <source>
        <dbReference type="SAM" id="Phobius"/>
    </source>
</evidence>
<comment type="caution">
    <text evidence="7">The sequence shown here is derived from an EMBL/GenBank/DDBJ whole genome shotgun (WGS) entry which is preliminary data.</text>
</comment>
<dbReference type="Pfam" id="PF00400">
    <property type="entry name" value="WD40"/>
    <property type="match status" value="10"/>
</dbReference>
<organism evidence="7 8">
    <name type="scientific">Chlamydomonas incerta</name>
    <dbReference type="NCBI Taxonomy" id="51695"/>
    <lineage>
        <taxon>Eukaryota</taxon>
        <taxon>Viridiplantae</taxon>
        <taxon>Chlorophyta</taxon>
        <taxon>core chlorophytes</taxon>
        <taxon>Chlorophyceae</taxon>
        <taxon>CS clade</taxon>
        <taxon>Chlamydomonadales</taxon>
        <taxon>Chlamydomonadaceae</taxon>
        <taxon>Chlamydomonas</taxon>
    </lineage>
</organism>
<feature type="compositionally biased region" description="Gly residues" evidence="4">
    <location>
        <begin position="1771"/>
        <end position="1781"/>
    </location>
</feature>
<evidence type="ECO:0000256" key="2">
    <source>
        <dbReference type="ARBA" id="ARBA00022737"/>
    </source>
</evidence>
<sequence length="2279" mass="224676">MRGSAQWFNPDDYDEAALSGPPPGVRTSGSGALPGGARLSPGGGTLGRPGPPASPGRGATGPPARPGGSNAASPARPPSAGRRPPPFSHHSGGAGGDSGDWEHAGGGGGGGGGAAAPPRRVGSGGNFAAPPSPGGGAGGGGGGGGAGGGLKGLPPGVTIPDRAGTAITTSTERDGQGRTIVTRTTVTRTTSGRIKAEVHTTTSGPAHLIHGPGGGGAAAAAHGGGGGGGGGYTEDSISPTRRAGAGAAPWAPGVRGDVSPSSPAPASPVTPPGAVRRTPSGGGAGGPAGGGVLAGAPANALRMSQSGSLSGALPGGSTMRPSLSGGVTGPAGAAAAAAGARVSASGHSPTISPRPASTQRPDRPASARGPPPTPPSPSTAAAANNLRSSWAGPLSGGGAGPGGGPMRPASPARTAPVAAKPLATSSSGGAASAPMAFTHTPPSPGGGAGAGSGRAPSAGRMRMSAGFAAAHGLGATGGGGGGGGSLSGGASQPDGFLFGNGGAGGGAGSPAVALARQGSGRYSTPGSGGGALTASPPSSPSKLVAMGSLRRSTQQLPQQAPDSPVPPSPPILSKAPAGVARSPSVGRAAAGPESPARAPAAAAAAAATPKPVATPAAVARPAAAAAAPAAKPAAAAPAAKPASPAPAKPAAPAATAAAAKSPSSPAPVPGAAKPLGTAAPPGGSVLDGAAAADPKARVKANIGKLVAAAKVLGTRRNAGLCAVSLAFLRRFRTKLLKERRDAAALCTAQVVMEVIKPMTAGAACRLTDLPDLQGAGGLVGEADVGSPAYFISHAWSMSFLQLLDAVFNHLQGALDSTRVWLDIFAVNQHPGVEQKDDLDNLRTAIRLSQATLVVLDAAGTPLERVWCLYEFDKTLALKGADALVLLTPGFSVREVASIFRAIDVDAAKATVLSDKAMILDDIRANHGSTEAFNAKLKLRFLLDPLDCKPDMMALAARAGTDPAAWDLGPVAAWLAQPAAPQVAVLSAPPGTGKSTVTAVLCMGPQAAAEVAAAAAAGEAPDRPATAGRRPAADALTRRVSQGGGGGGGGGGVTVHAYHFCKYSDARRQDPVRVVKSLAYQLAASLPALAPYYCGLDPGTLMQLTAPDAAARELLLHPLQTYARGQQVLLVLDALDEADKGAAGGSGGSGSAPASALDNKVLQLLLHQLSLLPPNVRLLTSCRPERHLLEPLRSRFPRLQDFAPSQLRRAERTQAAMQKKLVERFGEAPAKQLLQAGGALGGGEASLVYFPVVALLRAPLTGPGGGGVPAGLEAAFGAVFAQQWPAGKDAPMAPQVQKLLEVLVAAQEPPPMSLLAGLGLQQALKLLPGWNTLFFERDHAVHVLHRTLIEWLQDRRAAGSFFADARRGHLALGRHLLAARPISVYGARYLAAHLIRAGSEPGALDTALQDLSYLEAAVRQGDVFGLHAELAGLPPDRSTPVVNDVVRWLGLNGHVLWSHPGAVLQLAAEAPRSSAVWAVGSRAAKKPAADMLNEPQDWPLAVMALTQHKGPVSDVSYSAPDGRLMASASLDGSVRLWDAATGEPKAALAGGGGPAHCLAYSPTGHLMATGGEAGGVSLWDPTTGVSRSEMRGHKGVVTALAFSVDGGTLASGGADGAVVLWATFNGSQRAALKGHTGGIAPGGLVFSPDGAALLSLAAGDPVARLWNVAAGKLQVALEGHRQGLLAGAFSPSGALIATSSDTVRLWDGATGAPLGALTDHIFPIAAVAFTPDGATLISADTSHTLRLWGLDAGGGTGTLGRSGRRGPPTPKGGRGGGMGGPGGAPPSGVTPLGVLEAPESGGQLSALAVSPDGCLAASGSAAGELHVFALGAALSGGGAGGGGISTVRAAHAGQVRRLAFSPDSRSLVSASDDCTLRLWEPRTALRGGKRRGGGEEEDSATAGGAVVFSVHFCHGGKMVAAVGEDGALTMWDAGAGVVVRRPQRGGGAARPACSCLSPDGGLLAVGESDGIVRLWDLASGQLRARLKGHGDAVRDLSFLPDRNACGPGPGANLASASDDCRVRLWNTGTGACPATLTKHTAQVPAVAFAPSGALVASGDEQGAIWLWGVDDKGNGRPLNSLRGHGGAVLQLAWAPSGAGELLASGGEDGTVRLWECSGGGGGQVAVLKGHKEAVCRLAWGSAGGRGGLLLASGSRGEGAAGSVFVWDAGSAAGGNVAPLYGVHAAYMAADGADGEGAAAAAGAAVGSLCTIVSALEHAPHLTLVREGGGKAAKDETEAGGGRLRLRQLPCYTSFAAPASVAVAAGTFVMAFGSHVYFYKY</sequence>
<feature type="repeat" description="WD" evidence="3">
    <location>
        <begin position="1504"/>
        <end position="1546"/>
    </location>
</feature>
<feature type="compositionally biased region" description="Low complexity" evidence="4">
    <location>
        <begin position="423"/>
        <end position="433"/>
    </location>
</feature>
<feature type="compositionally biased region" description="Low complexity" evidence="4">
    <location>
        <begin position="115"/>
        <end position="129"/>
    </location>
</feature>
<dbReference type="InterPro" id="IPR019775">
    <property type="entry name" value="WD40_repeat_CS"/>
</dbReference>
<feature type="repeat" description="WD" evidence="3">
    <location>
        <begin position="2080"/>
        <end position="2114"/>
    </location>
</feature>
<dbReference type="Gene3D" id="2.130.10.10">
    <property type="entry name" value="YVTN repeat-like/Quinoprotein amine dehydrogenase"/>
    <property type="match status" value="5"/>
</dbReference>
<evidence type="ECO:0000256" key="1">
    <source>
        <dbReference type="ARBA" id="ARBA00022574"/>
    </source>
</evidence>
<feature type="region of interest" description="Disordered" evidence="4">
    <location>
        <begin position="517"/>
        <end position="612"/>
    </location>
</feature>
<feature type="repeat" description="WD" evidence="3">
    <location>
        <begin position="1985"/>
        <end position="2034"/>
    </location>
</feature>
<keyword evidence="5" id="KW-0472">Membrane</keyword>
<feature type="repeat" description="WD" evidence="3">
    <location>
        <begin position="2035"/>
        <end position="2066"/>
    </location>
</feature>
<dbReference type="PROSITE" id="PS00678">
    <property type="entry name" value="WD_REPEATS_1"/>
    <property type="match status" value="1"/>
</dbReference>
<feature type="compositionally biased region" description="Low complexity" evidence="4">
    <location>
        <begin position="586"/>
        <end position="612"/>
    </location>
</feature>
<dbReference type="PANTHER" id="PTHR44129">
    <property type="entry name" value="WD REPEAT-CONTAINING PROTEIN POP1"/>
    <property type="match status" value="1"/>
</dbReference>
<feature type="compositionally biased region" description="Pro residues" evidence="4">
    <location>
        <begin position="262"/>
        <end position="271"/>
    </location>
</feature>
<keyword evidence="5" id="KW-1133">Transmembrane helix</keyword>
<feature type="compositionally biased region" description="Gly residues" evidence="4">
    <location>
        <begin position="212"/>
        <end position="232"/>
    </location>
</feature>
<dbReference type="InterPro" id="IPR036322">
    <property type="entry name" value="WD40_repeat_dom_sf"/>
</dbReference>
<accession>A0A835VXZ3</accession>